<keyword evidence="1" id="KW-0472">Membrane</keyword>
<evidence type="ECO:0000313" key="3">
    <source>
        <dbReference type="Proteomes" id="UP001144110"/>
    </source>
</evidence>
<keyword evidence="1" id="KW-0812">Transmembrane</keyword>
<keyword evidence="1" id="KW-1133">Transmembrane helix</keyword>
<proteinExistence type="predicted"/>
<dbReference type="Pfam" id="PF07963">
    <property type="entry name" value="N_methyl"/>
    <property type="match status" value="1"/>
</dbReference>
<feature type="transmembrane region" description="Helical" evidence="1">
    <location>
        <begin position="7"/>
        <end position="30"/>
    </location>
</feature>
<dbReference type="NCBIfam" id="TIGR02532">
    <property type="entry name" value="IV_pilin_GFxxxE"/>
    <property type="match status" value="1"/>
</dbReference>
<dbReference type="EMBL" id="JAPHEG010000003">
    <property type="protein sequence ID" value="MDF2953575.1"/>
    <property type="molecule type" value="Genomic_DNA"/>
</dbReference>
<dbReference type="InterPro" id="IPR045584">
    <property type="entry name" value="Pilin-like"/>
</dbReference>
<comment type="caution">
    <text evidence="2">The sequence shown here is derived from an EMBL/GenBank/DDBJ whole genome shotgun (WGS) entry which is preliminary data.</text>
</comment>
<dbReference type="AlphaFoldDB" id="A0AAE3P409"/>
<dbReference type="InterPro" id="IPR012902">
    <property type="entry name" value="N_methyl_site"/>
</dbReference>
<evidence type="ECO:0000313" key="2">
    <source>
        <dbReference type="EMBL" id="MDF2953575.1"/>
    </source>
</evidence>
<reference evidence="2" key="1">
    <citation type="submission" date="2022-11" db="EMBL/GenBank/DDBJ databases">
        <title>Candidatus Alkanophaga archaea from heated hydrothermal vent sediment oxidize petroleum alkanes.</title>
        <authorList>
            <person name="Zehnle H."/>
            <person name="Laso-Perez R."/>
            <person name="Lipp J."/>
            <person name="Teske A."/>
            <person name="Wegener G."/>
        </authorList>
    </citation>
    <scope>NUCLEOTIDE SEQUENCE</scope>
    <source>
        <strain evidence="2">MCA70</strain>
    </source>
</reference>
<accession>A0AAE3P409</accession>
<organism evidence="2 3">
    <name type="scientific">Candidatus Thermodesulfobacterium syntrophicum</name>
    <dbReference type="NCBI Taxonomy" id="3060442"/>
    <lineage>
        <taxon>Bacteria</taxon>
        <taxon>Pseudomonadati</taxon>
        <taxon>Thermodesulfobacteriota</taxon>
        <taxon>Thermodesulfobacteria</taxon>
        <taxon>Thermodesulfobacteriales</taxon>
        <taxon>Thermodesulfobacteriaceae</taxon>
        <taxon>Thermodesulfobacterium</taxon>
    </lineage>
</organism>
<dbReference type="PROSITE" id="PS00409">
    <property type="entry name" value="PROKAR_NTER_METHYL"/>
    <property type="match status" value="1"/>
</dbReference>
<gene>
    <name evidence="2" type="ORF">OD816_000820</name>
</gene>
<evidence type="ECO:0000256" key="1">
    <source>
        <dbReference type="SAM" id="Phobius"/>
    </source>
</evidence>
<dbReference type="Proteomes" id="UP001144110">
    <property type="component" value="Unassembled WGS sequence"/>
</dbReference>
<protein>
    <submittedName>
        <fullName evidence="2">Type II secretory pathway</fullName>
    </submittedName>
</protein>
<name>A0AAE3P409_9BACT</name>
<sequence>MKKGFTLIELLVVILISALIIGALTGLYIAHQKLQAPTKATSDIMEIQRAGLAQLEWLFSRWGTGTPCNDPTGANICTRIRPCDINGNFSYPPPSTLCVSIRSGNPCSEVYFYANFEGMAIVNNVYRNEVRLLSCRLETEDNNNCFHILRYGRFLRNANNTDEVLIFGLQNLNNQRVDCLDSQYTNPANYNAQCSRNATIYNGFIMNQAGNFQNWLLLEGGDVIIRVPKRIHLYCDNGPDNRLWLKMDLTDMAENCTQNEPAVNISPVENFDATLITGSEEIDDTFSRNNPSSANYLNAESGAVKIRVTFRNFEAQNSPNYRTINVERIFGR</sequence>
<dbReference type="SUPFAM" id="SSF54523">
    <property type="entry name" value="Pili subunits"/>
    <property type="match status" value="1"/>
</dbReference>